<feature type="transmembrane region" description="Helical" evidence="1">
    <location>
        <begin position="152"/>
        <end position="172"/>
    </location>
</feature>
<dbReference type="RefSeq" id="WP_345194435.1">
    <property type="nucleotide sequence ID" value="NZ_BAABFL010000095.1"/>
</dbReference>
<sequence>MFTPAYFELTVGIIANQQKGSISNIEEILSDRVGTVSGYASEEILRRQYPEADIASLKSPQDGLLKLGDGEIDYFIDYVLSSTYYSRKMSLPELKVVGLTKLSLPLSIASRKDEPILAAILAKGQATITRKEVNNIILHWMENATHRHPSPLMIVGVILAVLIIIALMAMLWRHQQADHQ</sequence>
<keyword evidence="1" id="KW-0472">Membrane</keyword>
<name>A0ABP8V046_9GAMM</name>
<keyword evidence="3" id="KW-1185">Reference proteome</keyword>
<dbReference type="EMBL" id="BAABFL010000095">
    <property type="protein sequence ID" value="GAA4648730.1"/>
    <property type="molecule type" value="Genomic_DNA"/>
</dbReference>
<organism evidence="2 3">
    <name type="scientific">Kistimonas scapharcae</name>
    <dbReference type="NCBI Taxonomy" id="1036133"/>
    <lineage>
        <taxon>Bacteria</taxon>
        <taxon>Pseudomonadati</taxon>
        <taxon>Pseudomonadota</taxon>
        <taxon>Gammaproteobacteria</taxon>
        <taxon>Oceanospirillales</taxon>
        <taxon>Endozoicomonadaceae</taxon>
        <taxon>Kistimonas</taxon>
    </lineage>
</organism>
<reference evidence="3" key="1">
    <citation type="journal article" date="2019" name="Int. J. Syst. Evol. Microbiol.">
        <title>The Global Catalogue of Microorganisms (GCM) 10K type strain sequencing project: providing services to taxonomists for standard genome sequencing and annotation.</title>
        <authorList>
            <consortium name="The Broad Institute Genomics Platform"/>
            <consortium name="The Broad Institute Genome Sequencing Center for Infectious Disease"/>
            <person name="Wu L."/>
            <person name="Ma J."/>
        </authorList>
    </citation>
    <scope>NUCLEOTIDE SEQUENCE [LARGE SCALE GENOMIC DNA]</scope>
    <source>
        <strain evidence="3">JCM 17805</strain>
    </source>
</reference>
<dbReference type="SUPFAM" id="SSF53850">
    <property type="entry name" value="Periplasmic binding protein-like II"/>
    <property type="match status" value="1"/>
</dbReference>
<proteinExistence type="predicted"/>
<comment type="caution">
    <text evidence="2">The sequence shown here is derived from an EMBL/GenBank/DDBJ whole genome shotgun (WGS) entry which is preliminary data.</text>
</comment>
<gene>
    <name evidence="2" type="ORF">GCM10023116_10030</name>
</gene>
<protein>
    <recommendedName>
        <fullName evidence="4">Solute-binding protein family 3/N-terminal domain-containing protein</fullName>
    </recommendedName>
</protein>
<evidence type="ECO:0000313" key="3">
    <source>
        <dbReference type="Proteomes" id="UP001500604"/>
    </source>
</evidence>
<keyword evidence="1" id="KW-0812">Transmembrane</keyword>
<dbReference type="Gene3D" id="3.40.190.10">
    <property type="entry name" value="Periplasmic binding protein-like II"/>
    <property type="match status" value="2"/>
</dbReference>
<dbReference type="Proteomes" id="UP001500604">
    <property type="component" value="Unassembled WGS sequence"/>
</dbReference>
<evidence type="ECO:0008006" key="4">
    <source>
        <dbReference type="Google" id="ProtNLM"/>
    </source>
</evidence>
<evidence type="ECO:0000313" key="2">
    <source>
        <dbReference type="EMBL" id="GAA4648730.1"/>
    </source>
</evidence>
<evidence type="ECO:0000256" key="1">
    <source>
        <dbReference type="SAM" id="Phobius"/>
    </source>
</evidence>
<keyword evidence="1" id="KW-1133">Transmembrane helix</keyword>
<accession>A0ABP8V046</accession>